<evidence type="ECO:0000256" key="1">
    <source>
        <dbReference type="ARBA" id="ARBA00022679"/>
    </source>
</evidence>
<dbReference type="Pfam" id="PF13508">
    <property type="entry name" value="Acetyltransf_7"/>
    <property type="match status" value="1"/>
</dbReference>
<keyword evidence="4" id="KW-1185">Reference proteome</keyword>
<dbReference type="CDD" id="cd04301">
    <property type="entry name" value="NAT_SF"/>
    <property type="match status" value="1"/>
</dbReference>
<proteinExistence type="predicted"/>
<dbReference type="KEGG" id="vpi:BW732_00480"/>
<sequence>MIHYKEDKQITRKDLNQIYTSVGWLAYTNDMDNLEQAVSCSLSVISAWHEDKLVGLIRVVGDGYTIVYIQDILVHPNYQNKHIGTNLMIRILANYPSVRQKVLLTEDALNVRHFYEKFGFSSCDKGQAVAFYKEF</sequence>
<evidence type="ECO:0000313" key="3">
    <source>
        <dbReference type="EMBL" id="AQP52845.1"/>
    </source>
</evidence>
<dbReference type="InterPro" id="IPR000182">
    <property type="entry name" value="GNAT_dom"/>
</dbReference>
<gene>
    <name evidence="3" type="ORF">BW732_00480</name>
</gene>
<accession>A0A1Q2D3D9</accession>
<dbReference type="PANTHER" id="PTHR43626:SF4">
    <property type="entry name" value="GCN5-RELATED N-ACETYLTRANSFERASE 2, CHLOROPLASTIC"/>
    <property type="match status" value="1"/>
</dbReference>
<keyword evidence="2" id="KW-0012">Acyltransferase</keyword>
<reference evidence="3 4" key="1">
    <citation type="journal article" date="2010" name="Int. J. Syst. Evol. Microbiol.">
        <title>Vagococcus penaei sp. nov., isolated from spoilage microbiota of cooked shrimp (Penaeus vannamei).</title>
        <authorList>
            <person name="Jaffres E."/>
            <person name="Prevost H."/>
            <person name="Rossero A."/>
            <person name="Joffraud J.J."/>
            <person name="Dousset X."/>
        </authorList>
    </citation>
    <scope>NUCLEOTIDE SEQUENCE [LARGE SCALE GENOMIC DNA]</scope>
    <source>
        <strain evidence="3 4">CD276</strain>
    </source>
</reference>
<dbReference type="SUPFAM" id="SSF55729">
    <property type="entry name" value="Acyl-CoA N-acyltransferases (Nat)"/>
    <property type="match status" value="1"/>
</dbReference>
<dbReference type="GO" id="GO:0008080">
    <property type="term" value="F:N-acetyltransferase activity"/>
    <property type="evidence" value="ECO:0007669"/>
    <property type="project" value="InterPro"/>
</dbReference>
<dbReference type="GO" id="GO:0005737">
    <property type="term" value="C:cytoplasm"/>
    <property type="evidence" value="ECO:0007669"/>
    <property type="project" value="TreeGrafter"/>
</dbReference>
<dbReference type="PROSITE" id="PS51186">
    <property type="entry name" value="GNAT"/>
    <property type="match status" value="1"/>
</dbReference>
<protein>
    <submittedName>
        <fullName evidence="3">GNAT family N-acetyltransferase</fullName>
    </submittedName>
</protein>
<dbReference type="STRING" id="633807.BW732_00480"/>
<dbReference type="PANTHER" id="PTHR43626">
    <property type="entry name" value="ACYL-COA N-ACYLTRANSFERASE"/>
    <property type="match status" value="1"/>
</dbReference>
<keyword evidence="1 3" id="KW-0808">Transferase</keyword>
<dbReference type="Gene3D" id="3.40.630.30">
    <property type="match status" value="1"/>
</dbReference>
<organism evidence="3 4">
    <name type="scientific">Vagococcus penaei</name>
    <dbReference type="NCBI Taxonomy" id="633807"/>
    <lineage>
        <taxon>Bacteria</taxon>
        <taxon>Bacillati</taxon>
        <taxon>Bacillota</taxon>
        <taxon>Bacilli</taxon>
        <taxon>Lactobacillales</taxon>
        <taxon>Enterococcaceae</taxon>
        <taxon>Vagococcus</taxon>
    </lineage>
</organism>
<dbReference type="InterPro" id="IPR045039">
    <property type="entry name" value="NSI-like"/>
</dbReference>
<dbReference type="Proteomes" id="UP000188246">
    <property type="component" value="Chromosome"/>
</dbReference>
<evidence type="ECO:0000313" key="4">
    <source>
        <dbReference type="Proteomes" id="UP000188246"/>
    </source>
</evidence>
<dbReference type="AlphaFoldDB" id="A0A1Q2D3D9"/>
<dbReference type="InterPro" id="IPR016181">
    <property type="entry name" value="Acyl_CoA_acyltransferase"/>
</dbReference>
<dbReference type="RefSeq" id="WP_077274950.1">
    <property type="nucleotide sequence ID" value="NZ_CP019609.1"/>
</dbReference>
<name>A0A1Q2D3D9_9ENTE</name>
<dbReference type="EMBL" id="CP019609">
    <property type="protein sequence ID" value="AQP52845.1"/>
    <property type="molecule type" value="Genomic_DNA"/>
</dbReference>
<dbReference type="OrthoDB" id="9775804at2"/>
<evidence type="ECO:0000256" key="2">
    <source>
        <dbReference type="ARBA" id="ARBA00023315"/>
    </source>
</evidence>